<sequence length="189" mass="20571">MATRIPMNNESVSSTAGTTRSIGRLGPLADVVIERIRVSDEVAASKFGTASPIEDPVREEQVLEQVKKQADAAGVNPDAAVAFFRDQITASKVVQKGLFARWTAHPEEAPTTRPDLGQIRVRLDRLTTDLLQELKNTERLRDKPVACEVQLALAIRSGAALERLDPLHRQALNVATRSVCRSSGPAGQR</sequence>
<dbReference type="Proteomes" id="UP000295302">
    <property type="component" value="Unassembled WGS sequence"/>
</dbReference>
<dbReference type="AlphaFoldDB" id="A0A4R4Z3Q1"/>
<dbReference type="SUPFAM" id="SSF48600">
    <property type="entry name" value="Chorismate mutase II"/>
    <property type="match status" value="1"/>
</dbReference>
<dbReference type="InterPro" id="IPR036979">
    <property type="entry name" value="CM_dom_sf"/>
</dbReference>
<name>A0A4R4Z3Q1_9ACTN</name>
<keyword evidence="9" id="KW-1185">Reference proteome</keyword>
<gene>
    <name evidence="8" type="ORF">E1286_09470</name>
</gene>
<dbReference type="NCBIfam" id="TIGR01806">
    <property type="entry name" value="CM_mono2"/>
    <property type="match status" value="1"/>
</dbReference>
<dbReference type="GO" id="GO:0004106">
    <property type="term" value="F:chorismate mutase activity"/>
    <property type="evidence" value="ECO:0007669"/>
    <property type="project" value="UniProtKB-EC"/>
</dbReference>
<evidence type="ECO:0000313" key="9">
    <source>
        <dbReference type="Proteomes" id="UP000295302"/>
    </source>
</evidence>
<dbReference type="SMART" id="SM00830">
    <property type="entry name" value="CM_2"/>
    <property type="match status" value="1"/>
</dbReference>
<dbReference type="InterPro" id="IPR036263">
    <property type="entry name" value="Chorismate_II_sf"/>
</dbReference>
<evidence type="ECO:0000259" key="7">
    <source>
        <dbReference type="PROSITE" id="PS51168"/>
    </source>
</evidence>
<protein>
    <recommendedName>
        <fullName evidence="2 5">Chorismate mutase</fullName>
        <ecNumber evidence="2 5">5.4.99.5</ecNumber>
    </recommendedName>
</protein>
<evidence type="ECO:0000256" key="6">
    <source>
        <dbReference type="SAM" id="MobiDB-lite"/>
    </source>
</evidence>
<comment type="catalytic activity">
    <reaction evidence="5">
        <text>chorismate = prephenate</text>
        <dbReference type="Rhea" id="RHEA:13897"/>
        <dbReference type="ChEBI" id="CHEBI:29748"/>
        <dbReference type="ChEBI" id="CHEBI:29934"/>
        <dbReference type="EC" id="5.4.99.5"/>
    </reaction>
</comment>
<evidence type="ECO:0000256" key="3">
    <source>
        <dbReference type="ARBA" id="ARBA00022729"/>
    </source>
</evidence>
<evidence type="ECO:0000313" key="8">
    <source>
        <dbReference type="EMBL" id="TDD52050.1"/>
    </source>
</evidence>
<dbReference type="EMBL" id="SMKQ01000018">
    <property type="protein sequence ID" value="TDD52050.1"/>
    <property type="molecule type" value="Genomic_DNA"/>
</dbReference>
<dbReference type="PROSITE" id="PS51168">
    <property type="entry name" value="CHORISMATE_MUT_2"/>
    <property type="match status" value="1"/>
</dbReference>
<dbReference type="PANTHER" id="PTHR38041">
    <property type="entry name" value="CHORISMATE MUTASE"/>
    <property type="match status" value="1"/>
</dbReference>
<dbReference type="InterPro" id="IPR008240">
    <property type="entry name" value="Chorismate_mutase_periplasmic"/>
</dbReference>
<accession>A0A4R4Z3Q1</accession>
<evidence type="ECO:0000256" key="2">
    <source>
        <dbReference type="ARBA" id="ARBA00012404"/>
    </source>
</evidence>
<dbReference type="EC" id="5.4.99.5" evidence="2 5"/>
<dbReference type="PIRSF" id="PIRSF026640">
    <property type="entry name" value="Peripl_chor_mut"/>
    <property type="match status" value="1"/>
</dbReference>
<dbReference type="InterPro" id="IPR051331">
    <property type="entry name" value="Chorismate_mutase-related"/>
</dbReference>
<keyword evidence="3" id="KW-0732">Signal</keyword>
<comment type="function">
    <text evidence="5">Catalyzes the Claisen rearrangement of chorismate to prephenate.</text>
</comment>
<dbReference type="PANTHER" id="PTHR38041:SF2">
    <property type="entry name" value="SECRETED CHORISMATE MUTASE"/>
    <property type="match status" value="1"/>
</dbReference>
<dbReference type="NCBIfam" id="NF006741">
    <property type="entry name" value="PRK09269.1"/>
    <property type="match status" value="1"/>
</dbReference>
<dbReference type="InterPro" id="IPR002701">
    <property type="entry name" value="CM_II_prokaryot"/>
</dbReference>
<proteinExistence type="predicted"/>
<dbReference type="GO" id="GO:0046417">
    <property type="term" value="P:chorismate metabolic process"/>
    <property type="evidence" value="ECO:0007669"/>
    <property type="project" value="InterPro"/>
</dbReference>
<keyword evidence="4 5" id="KW-0413">Isomerase</keyword>
<organism evidence="8 9">
    <name type="scientific">Nonomuraea terrae</name>
    <dbReference type="NCBI Taxonomy" id="2530383"/>
    <lineage>
        <taxon>Bacteria</taxon>
        <taxon>Bacillati</taxon>
        <taxon>Actinomycetota</taxon>
        <taxon>Actinomycetes</taxon>
        <taxon>Streptosporangiales</taxon>
        <taxon>Streptosporangiaceae</taxon>
        <taxon>Nonomuraea</taxon>
    </lineage>
</organism>
<dbReference type="OrthoDB" id="3825510at2"/>
<dbReference type="UniPathway" id="UPA00120">
    <property type="reaction ID" value="UER00203"/>
</dbReference>
<dbReference type="Pfam" id="PF01817">
    <property type="entry name" value="CM_2"/>
    <property type="match status" value="1"/>
</dbReference>
<reference evidence="8 9" key="1">
    <citation type="submission" date="2019-03" db="EMBL/GenBank/DDBJ databases">
        <title>Draft genome sequences of novel Actinobacteria.</title>
        <authorList>
            <person name="Sahin N."/>
            <person name="Ay H."/>
            <person name="Saygin H."/>
        </authorList>
    </citation>
    <scope>NUCLEOTIDE SEQUENCE [LARGE SCALE GENOMIC DNA]</scope>
    <source>
        <strain evidence="8 9">CH32</strain>
    </source>
</reference>
<dbReference type="GO" id="GO:0009697">
    <property type="term" value="P:salicylic acid biosynthetic process"/>
    <property type="evidence" value="ECO:0007669"/>
    <property type="project" value="TreeGrafter"/>
</dbReference>
<evidence type="ECO:0000256" key="4">
    <source>
        <dbReference type="ARBA" id="ARBA00023235"/>
    </source>
</evidence>
<comment type="pathway">
    <text evidence="1 5">Metabolic intermediate biosynthesis; prephenate biosynthesis; prephenate from chorismate: step 1/1.</text>
</comment>
<feature type="region of interest" description="Disordered" evidence="6">
    <location>
        <begin position="1"/>
        <end position="20"/>
    </location>
</feature>
<evidence type="ECO:0000256" key="1">
    <source>
        <dbReference type="ARBA" id="ARBA00004817"/>
    </source>
</evidence>
<evidence type="ECO:0000256" key="5">
    <source>
        <dbReference type="PIRNR" id="PIRNR026640"/>
    </source>
</evidence>
<feature type="domain" description="Chorismate mutase" evidence="7">
    <location>
        <begin position="6"/>
        <end position="99"/>
    </location>
</feature>
<dbReference type="Gene3D" id="1.20.59.10">
    <property type="entry name" value="Chorismate mutase"/>
    <property type="match status" value="1"/>
</dbReference>
<comment type="caution">
    <text evidence="8">The sequence shown here is derived from an EMBL/GenBank/DDBJ whole genome shotgun (WGS) entry which is preliminary data.</text>
</comment>